<keyword evidence="1" id="KW-0732">Signal</keyword>
<feature type="signal peptide" evidence="1">
    <location>
        <begin position="1"/>
        <end position="19"/>
    </location>
</feature>
<feature type="chain" id="PRO_5026174818" evidence="1">
    <location>
        <begin position="20"/>
        <end position="362"/>
    </location>
</feature>
<gene>
    <name evidence="2" type="ORF">HBH39_07775</name>
</gene>
<proteinExistence type="predicted"/>
<dbReference type="AlphaFoldDB" id="A0A6G9QIL1"/>
<dbReference type="InterPro" id="IPR018642">
    <property type="entry name" value="DUF2066"/>
</dbReference>
<name>A0A6G9QIL1_9GAMM</name>
<reference evidence="2 3" key="1">
    <citation type="submission" date="2020-03" db="EMBL/GenBank/DDBJ databases">
        <title>Complete genome sequence of Shewanella sp.</title>
        <authorList>
            <person name="Kim Y.-S."/>
            <person name="Kim S.-J."/>
            <person name="Jung H.-K."/>
            <person name="Kim K.-H."/>
        </authorList>
    </citation>
    <scope>NUCLEOTIDE SEQUENCE [LARGE SCALE GENOMIC DNA]</scope>
    <source>
        <strain evidence="2 3">PN3F2</strain>
    </source>
</reference>
<organism evidence="2 3">
    <name type="scientific">Shewanella aestuarii</name>
    <dbReference type="NCBI Taxonomy" id="1028752"/>
    <lineage>
        <taxon>Bacteria</taxon>
        <taxon>Pseudomonadati</taxon>
        <taxon>Pseudomonadota</taxon>
        <taxon>Gammaproteobacteria</taxon>
        <taxon>Alteromonadales</taxon>
        <taxon>Shewanellaceae</taxon>
        <taxon>Shewanella</taxon>
    </lineage>
</organism>
<evidence type="ECO:0000313" key="2">
    <source>
        <dbReference type="EMBL" id="QIR14394.1"/>
    </source>
</evidence>
<sequence>MLKNIIKLFALSIAIYSHATVAVEVSQLDEADIVVPSRASNIKVEALKEALAKVFVKNSGSPSVVMHPLVKAQIDNPEVLLTQYGYRQVDDNLVLSASFDHKRIIDTLRQADLAVWGAQRPLTLLWLTVEQDNETVILADSSNNPLRASFASSSINKGIPLLLPLMDLDDLMAVSATDVKGMFTDVVSDSSARYQADYFAIADITPTVGAVRFQISLFDKTRQNGLLQPLIMQQGQTVDENAAVNRIVSLLADYYIGQYAIASTGNSIQTSVSFVGIDSMSQLVELESYLKQLSAVKAISVKQLQNNIVAFNVSLFGSVDDLQRLLNIDKRLSKIDAMGGVDAYRQTPNAETVQLIYEWIGQ</sequence>
<evidence type="ECO:0000313" key="3">
    <source>
        <dbReference type="Proteomes" id="UP000502608"/>
    </source>
</evidence>
<dbReference type="Proteomes" id="UP000502608">
    <property type="component" value="Chromosome"/>
</dbReference>
<dbReference type="Pfam" id="PF09839">
    <property type="entry name" value="DUF2066"/>
    <property type="match status" value="1"/>
</dbReference>
<accession>A0A6G9QIL1</accession>
<keyword evidence="3" id="KW-1185">Reference proteome</keyword>
<protein>
    <submittedName>
        <fullName evidence="2">DUF2066 domain-containing protein</fullName>
    </submittedName>
</protein>
<dbReference type="KEGG" id="saes:HBH39_07775"/>
<evidence type="ECO:0000256" key="1">
    <source>
        <dbReference type="SAM" id="SignalP"/>
    </source>
</evidence>
<dbReference type="RefSeq" id="WP_167677108.1">
    <property type="nucleotide sequence ID" value="NZ_CP050313.1"/>
</dbReference>
<dbReference type="EMBL" id="CP050313">
    <property type="protein sequence ID" value="QIR14394.1"/>
    <property type="molecule type" value="Genomic_DNA"/>
</dbReference>